<gene>
    <name evidence="1" type="ORF">PSU4_57350</name>
</gene>
<evidence type="ECO:0000313" key="2">
    <source>
        <dbReference type="Proteomes" id="UP000321685"/>
    </source>
</evidence>
<dbReference type="Proteomes" id="UP000321685">
    <property type="component" value="Unassembled WGS sequence"/>
</dbReference>
<sequence>MSTVTDREISRIPAGNLRVSRAAFGQLWREVEAHADNETARGASTARTAGLVLSCRWIACATTKVNERRFPAVRPIGQGAPLAIAELIEAEYLAAETAAAGGVGASRFASKPGYVDSVCAVLRWVWRRNGPRPVVDSGPGGAAR</sequence>
<dbReference type="EMBL" id="BJVJ01000111">
    <property type="protein sequence ID" value="GEL26781.1"/>
    <property type="molecule type" value="Genomic_DNA"/>
</dbReference>
<accession>A0A511DPN7</accession>
<dbReference type="AlphaFoldDB" id="A0A511DPN7"/>
<comment type="caution">
    <text evidence="1">The sequence shown here is derived from an EMBL/GenBank/DDBJ whole genome shotgun (WGS) entry which is preliminary data.</text>
</comment>
<evidence type="ECO:0000313" key="1">
    <source>
        <dbReference type="EMBL" id="GEL26781.1"/>
    </source>
</evidence>
<dbReference type="RefSeq" id="WP_147115454.1">
    <property type="nucleotide sequence ID" value="NZ_BJVJ01000111.1"/>
</dbReference>
<keyword evidence="2" id="KW-1185">Reference proteome</keyword>
<reference evidence="1 2" key="1">
    <citation type="submission" date="2019-07" db="EMBL/GenBank/DDBJ databases">
        <title>Whole genome shotgun sequence of Pseudonocardia sulfidoxydans NBRC 16205.</title>
        <authorList>
            <person name="Hosoyama A."/>
            <person name="Uohara A."/>
            <person name="Ohji S."/>
            <person name="Ichikawa N."/>
        </authorList>
    </citation>
    <scope>NUCLEOTIDE SEQUENCE [LARGE SCALE GENOMIC DNA]</scope>
    <source>
        <strain evidence="1 2">NBRC 16205</strain>
    </source>
</reference>
<proteinExistence type="predicted"/>
<protein>
    <submittedName>
        <fullName evidence="1">Uncharacterized protein</fullName>
    </submittedName>
</protein>
<dbReference type="OrthoDB" id="3828616at2"/>
<organism evidence="1 2">
    <name type="scientific">Pseudonocardia sulfidoxydans NBRC 16205</name>
    <dbReference type="NCBI Taxonomy" id="1223511"/>
    <lineage>
        <taxon>Bacteria</taxon>
        <taxon>Bacillati</taxon>
        <taxon>Actinomycetota</taxon>
        <taxon>Actinomycetes</taxon>
        <taxon>Pseudonocardiales</taxon>
        <taxon>Pseudonocardiaceae</taxon>
        <taxon>Pseudonocardia</taxon>
    </lineage>
</organism>
<name>A0A511DPN7_9PSEU</name>